<dbReference type="NCBIfam" id="NF008113">
    <property type="entry name" value="PRK10860.1"/>
    <property type="match status" value="1"/>
</dbReference>
<dbReference type="PANTHER" id="PTHR11079:SF202">
    <property type="entry name" value="TRNA-SPECIFIC ADENOSINE DEAMINASE"/>
    <property type="match status" value="1"/>
</dbReference>
<dbReference type="RefSeq" id="WP_084554553.1">
    <property type="nucleotide sequence ID" value="NZ_FRFE01000047.1"/>
</dbReference>
<dbReference type="PROSITE" id="PS51747">
    <property type="entry name" value="CYT_DCMP_DEAMINASES_2"/>
    <property type="match status" value="1"/>
</dbReference>
<comment type="subunit">
    <text evidence="2 8">Homodimer.</text>
</comment>
<dbReference type="EMBL" id="FRFE01000047">
    <property type="protein sequence ID" value="SHO53143.1"/>
    <property type="molecule type" value="Genomic_DNA"/>
</dbReference>
<dbReference type="Pfam" id="PF14437">
    <property type="entry name" value="MafB19-deam"/>
    <property type="match status" value="1"/>
</dbReference>
<evidence type="ECO:0000256" key="2">
    <source>
        <dbReference type="ARBA" id="ARBA00011738"/>
    </source>
</evidence>
<evidence type="ECO:0000256" key="3">
    <source>
        <dbReference type="ARBA" id="ARBA00022694"/>
    </source>
</evidence>
<evidence type="ECO:0000256" key="1">
    <source>
        <dbReference type="ARBA" id="ARBA00010669"/>
    </source>
</evidence>
<dbReference type="GO" id="GO:0008270">
    <property type="term" value="F:zinc ion binding"/>
    <property type="evidence" value="ECO:0007669"/>
    <property type="project" value="UniProtKB-UniRule"/>
</dbReference>
<feature type="binding site" evidence="8">
    <location>
        <position position="102"/>
    </location>
    <ligand>
        <name>Zn(2+)</name>
        <dbReference type="ChEBI" id="CHEBI:29105"/>
        <note>catalytic</note>
    </ligand>
</feature>
<keyword evidence="6 8" id="KW-0862">Zinc</keyword>
<keyword evidence="3 8" id="KW-0819">tRNA processing</keyword>
<comment type="function">
    <text evidence="8">Catalyzes the deamination of adenosine to inosine at the wobble position 34 of tRNA(Arg2).</text>
</comment>
<dbReference type="InterPro" id="IPR016192">
    <property type="entry name" value="APOBEC/CMP_deaminase_Zn-bd"/>
</dbReference>
<evidence type="ECO:0000259" key="9">
    <source>
        <dbReference type="PROSITE" id="PS51747"/>
    </source>
</evidence>
<dbReference type="CDD" id="cd01285">
    <property type="entry name" value="nucleoside_deaminase"/>
    <property type="match status" value="1"/>
</dbReference>
<keyword evidence="4 8" id="KW-0479">Metal-binding</keyword>
<comment type="similarity">
    <text evidence="1">Belongs to the cytidine and deoxycytidylate deaminase family. ADAT2 subfamily.</text>
</comment>
<name>A0A1M7YKJ3_9BACT</name>
<dbReference type="SUPFAM" id="SSF53927">
    <property type="entry name" value="Cytidine deaminase-like"/>
    <property type="match status" value="1"/>
</dbReference>
<keyword evidence="11" id="KW-1185">Reference proteome</keyword>
<reference evidence="10 11" key="1">
    <citation type="submission" date="2016-12" db="EMBL/GenBank/DDBJ databases">
        <authorList>
            <person name="Song W.-J."/>
            <person name="Kurnit D.M."/>
        </authorList>
    </citation>
    <scope>NUCLEOTIDE SEQUENCE [LARGE SCALE GENOMIC DNA]</scope>
    <source>
        <strain evidence="10 11">DSM 18488</strain>
    </source>
</reference>
<evidence type="ECO:0000256" key="6">
    <source>
        <dbReference type="ARBA" id="ARBA00022833"/>
    </source>
</evidence>
<evidence type="ECO:0000256" key="7">
    <source>
        <dbReference type="ARBA" id="ARBA00048045"/>
    </source>
</evidence>
<dbReference type="PANTHER" id="PTHR11079">
    <property type="entry name" value="CYTOSINE DEAMINASE FAMILY MEMBER"/>
    <property type="match status" value="1"/>
</dbReference>
<dbReference type="AlphaFoldDB" id="A0A1M7YKJ3"/>
<evidence type="ECO:0000313" key="11">
    <source>
        <dbReference type="Proteomes" id="UP000184603"/>
    </source>
</evidence>
<evidence type="ECO:0000256" key="4">
    <source>
        <dbReference type="ARBA" id="ARBA00022723"/>
    </source>
</evidence>
<dbReference type="Proteomes" id="UP000184603">
    <property type="component" value="Unassembled WGS sequence"/>
</dbReference>
<dbReference type="InterPro" id="IPR016193">
    <property type="entry name" value="Cytidine_deaminase-like"/>
</dbReference>
<dbReference type="GO" id="GO:0052717">
    <property type="term" value="F:tRNA-specific adenosine-34 deaminase activity"/>
    <property type="evidence" value="ECO:0007669"/>
    <property type="project" value="UniProtKB-UniRule"/>
</dbReference>
<feature type="binding site" evidence="8">
    <location>
        <position position="72"/>
    </location>
    <ligand>
        <name>Zn(2+)</name>
        <dbReference type="ChEBI" id="CHEBI:29105"/>
        <note>catalytic</note>
    </ligand>
</feature>
<dbReference type="FunFam" id="3.40.140.10:FF:000005">
    <property type="entry name" value="tRNA-specific adenosine deaminase"/>
    <property type="match status" value="1"/>
</dbReference>
<dbReference type="PROSITE" id="PS00903">
    <property type="entry name" value="CYT_DCMP_DEAMINASES_1"/>
    <property type="match status" value="1"/>
</dbReference>
<organism evidence="10 11">
    <name type="scientific">Desulfopila aestuarii DSM 18488</name>
    <dbReference type="NCBI Taxonomy" id="1121416"/>
    <lineage>
        <taxon>Bacteria</taxon>
        <taxon>Pseudomonadati</taxon>
        <taxon>Thermodesulfobacteriota</taxon>
        <taxon>Desulfobulbia</taxon>
        <taxon>Desulfobulbales</taxon>
        <taxon>Desulfocapsaceae</taxon>
        <taxon>Desulfopila</taxon>
    </lineage>
</organism>
<dbReference type="OrthoDB" id="9802676at2"/>
<feature type="active site" description="Proton donor" evidence="8">
    <location>
        <position position="74"/>
    </location>
</feature>
<feature type="binding site" evidence="8">
    <location>
        <position position="105"/>
    </location>
    <ligand>
        <name>Zn(2+)</name>
        <dbReference type="ChEBI" id="CHEBI:29105"/>
        <note>catalytic</note>
    </ligand>
</feature>
<dbReference type="GO" id="GO:0002100">
    <property type="term" value="P:tRNA wobble adenosine to inosine editing"/>
    <property type="evidence" value="ECO:0007669"/>
    <property type="project" value="UniProtKB-UniRule"/>
</dbReference>
<gene>
    <name evidence="8" type="primary">tadA</name>
    <name evidence="10" type="ORF">SAMN02745220_04948</name>
</gene>
<dbReference type="HAMAP" id="MF_00972">
    <property type="entry name" value="tRNA_aden_deaminase"/>
    <property type="match status" value="1"/>
</dbReference>
<comment type="cofactor">
    <cofactor evidence="8">
        <name>Zn(2+)</name>
        <dbReference type="ChEBI" id="CHEBI:29105"/>
    </cofactor>
    <text evidence="8">Binds 1 zinc ion per subunit.</text>
</comment>
<dbReference type="InterPro" id="IPR002125">
    <property type="entry name" value="CMP_dCMP_dom"/>
</dbReference>
<dbReference type="Gene3D" id="3.40.140.10">
    <property type="entry name" value="Cytidine Deaminase, domain 2"/>
    <property type="match status" value="1"/>
</dbReference>
<sequence>MTRQQIDDIETETAFSLSLQAEDEKWMQIALKSAKAASDLGEVPVGAVLVKDGNLIAAAGNQPILLHDPTAHAEIRVLRTAAQQLHNYRLPGSTLYVTLEPCLMCIGAIIHARVERLVYGATDPKTGAVCSLYPIGSDRRLNHPLIITSGILEAECSDLLRTFFQEKRAARKQQP</sequence>
<dbReference type="InterPro" id="IPR058535">
    <property type="entry name" value="MafB19-deam"/>
</dbReference>
<keyword evidence="5 8" id="KW-0378">Hydrolase</keyword>
<evidence type="ECO:0000313" key="10">
    <source>
        <dbReference type="EMBL" id="SHO53143.1"/>
    </source>
</evidence>
<dbReference type="EC" id="3.5.4.33" evidence="8"/>
<dbReference type="InterPro" id="IPR028883">
    <property type="entry name" value="tRNA_aden_deaminase"/>
</dbReference>
<feature type="domain" description="CMP/dCMP-type deaminase" evidence="9">
    <location>
        <begin position="21"/>
        <end position="140"/>
    </location>
</feature>
<protein>
    <recommendedName>
        <fullName evidence="8">tRNA-specific adenosine deaminase</fullName>
        <ecNumber evidence="8">3.5.4.33</ecNumber>
    </recommendedName>
</protein>
<comment type="catalytic activity">
    <reaction evidence="7 8">
        <text>adenosine(34) in tRNA + H2O + H(+) = inosine(34) in tRNA + NH4(+)</text>
        <dbReference type="Rhea" id="RHEA:43168"/>
        <dbReference type="Rhea" id="RHEA-COMP:10373"/>
        <dbReference type="Rhea" id="RHEA-COMP:10374"/>
        <dbReference type="ChEBI" id="CHEBI:15377"/>
        <dbReference type="ChEBI" id="CHEBI:15378"/>
        <dbReference type="ChEBI" id="CHEBI:28938"/>
        <dbReference type="ChEBI" id="CHEBI:74411"/>
        <dbReference type="ChEBI" id="CHEBI:82852"/>
        <dbReference type="EC" id="3.5.4.33"/>
    </reaction>
</comment>
<evidence type="ECO:0000256" key="5">
    <source>
        <dbReference type="ARBA" id="ARBA00022801"/>
    </source>
</evidence>
<proteinExistence type="inferred from homology"/>
<dbReference type="STRING" id="1121416.SAMN02745220_04948"/>
<evidence type="ECO:0000256" key="8">
    <source>
        <dbReference type="HAMAP-Rule" id="MF_00972"/>
    </source>
</evidence>
<accession>A0A1M7YKJ3</accession>